<keyword evidence="1" id="KW-0862">Zinc</keyword>
<feature type="region of interest" description="Disordered" evidence="2">
    <location>
        <begin position="506"/>
        <end position="527"/>
    </location>
</feature>
<dbReference type="EMBL" id="LGRX02022889">
    <property type="protein sequence ID" value="KAK3255034.1"/>
    <property type="molecule type" value="Genomic_DNA"/>
</dbReference>
<dbReference type="AlphaFoldDB" id="A0AAE0KNU3"/>
<evidence type="ECO:0000256" key="2">
    <source>
        <dbReference type="SAM" id="MobiDB-lite"/>
    </source>
</evidence>
<name>A0AAE0KNU3_9CHLO</name>
<dbReference type="InterPro" id="IPR000571">
    <property type="entry name" value="Znf_CCCH"/>
</dbReference>
<dbReference type="Proteomes" id="UP001190700">
    <property type="component" value="Unassembled WGS sequence"/>
</dbReference>
<feature type="domain" description="C3H1-type" evidence="3">
    <location>
        <begin position="355"/>
        <end position="383"/>
    </location>
</feature>
<proteinExistence type="predicted"/>
<feature type="compositionally biased region" description="Acidic residues" evidence="2">
    <location>
        <begin position="141"/>
        <end position="163"/>
    </location>
</feature>
<protein>
    <recommendedName>
        <fullName evidence="3">C3H1-type domain-containing protein</fullName>
    </recommendedName>
</protein>
<evidence type="ECO:0000256" key="1">
    <source>
        <dbReference type="PROSITE-ProRule" id="PRU00723"/>
    </source>
</evidence>
<feature type="region of interest" description="Disordered" evidence="2">
    <location>
        <begin position="123"/>
        <end position="186"/>
    </location>
</feature>
<sequence length="527" mass="57959">MANGARSEEVMKSVYQDVKMVARMMESGITATRRCAGAAAAVDRVVQWAKAAKLRSAIEMFKFALAGGEFTPAELEEDGEIITPATLVPPARGGPAFCAEILKAAEQCAGALTGELGFKVPDAPQLSLSGARGNDRREAESEAGGDDEEPAEEDLFEEAEEEPEKTRQLKKAKHDAKQPSPADLAADEALKRRVDAWLGARVGAYEPVKGAVSGFALRERPSAKLRRKVVADPVTGEMKSVAVPRLSKDQFLEQNFEMMEKITDEKERALFRKYVSWILTLAERYAWADVYDFDAQVRDDFEQGKVTSWDPVPLAFKFQYTYTETLGDAQRRLTDDNRGNGNRGNNPKAPGKRNDGKDGLCDFFQLAKGCKKGKDCKFVHSCRKCKGADHASLIPEEKATGMRTEAKARRPERKWSARFLAMFTAVGVSLASYGVPEADWSRYKQDVEAVGARVSPLTERVDRWAQAAWGLPGAEEVVRGVATGFRWQQEQPAEFFEVENYVPARAPGQGAEEAARGGGSREDGTLE</sequence>
<comment type="caution">
    <text evidence="4">The sequence shown here is derived from an EMBL/GenBank/DDBJ whole genome shotgun (WGS) entry which is preliminary data.</text>
</comment>
<dbReference type="PROSITE" id="PS50103">
    <property type="entry name" value="ZF_C3H1"/>
    <property type="match status" value="1"/>
</dbReference>
<evidence type="ECO:0000259" key="3">
    <source>
        <dbReference type="PROSITE" id="PS50103"/>
    </source>
</evidence>
<keyword evidence="5" id="KW-1185">Reference proteome</keyword>
<feature type="compositionally biased region" description="Basic and acidic residues" evidence="2">
    <location>
        <begin position="513"/>
        <end position="527"/>
    </location>
</feature>
<evidence type="ECO:0000313" key="5">
    <source>
        <dbReference type="Proteomes" id="UP001190700"/>
    </source>
</evidence>
<feature type="region of interest" description="Disordered" evidence="2">
    <location>
        <begin position="329"/>
        <end position="354"/>
    </location>
</feature>
<keyword evidence="1" id="KW-0479">Metal-binding</keyword>
<feature type="zinc finger region" description="C3H1-type" evidence="1">
    <location>
        <begin position="355"/>
        <end position="383"/>
    </location>
</feature>
<reference evidence="4 5" key="1">
    <citation type="journal article" date="2015" name="Genome Biol. Evol.">
        <title>Comparative Genomics of a Bacterivorous Green Alga Reveals Evolutionary Causalities and Consequences of Phago-Mixotrophic Mode of Nutrition.</title>
        <authorList>
            <person name="Burns J.A."/>
            <person name="Paasch A."/>
            <person name="Narechania A."/>
            <person name="Kim E."/>
        </authorList>
    </citation>
    <scope>NUCLEOTIDE SEQUENCE [LARGE SCALE GENOMIC DNA]</scope>
    <source>
        <strain evidence="4 5">PLY_AMNH</strain>
    </source>
</reference>
<organism evidence="4 5">
    <name type="scientific">Cymbomonas tetramitiformis</name>
    <dbReference type="NCBI Taxonomy" id="36881"/>
    <lineage>
        <taxon>Eukaryota</taxon>
        <taxon>Viridiplantae</taxon>
        <taxon>Chlorophyta</taxon>
        <taxon>Pyramimonadophyceae</taxon>
        <taxon>Pyramimonadales</taxon>
        <taxon>Pyramimonadaceae</taxon>
        <taxon>Cymbomonas</taxon>
    </lineage>
</organism>
<keyword evidence="1" id="KW-0863">Zinc-finger</keyword>
<feature type="compositionally biased region" description="Basic and acidic residues" evidence="2">
    <location>
        <begin position="329"/>
        <end position="338"/>
    </location>
</feature>
<accession>A0AAE0KNU3</accession>
<dbReference type="GO" id="GO:0008270">
    <property type="term" value="F:zinc ion binding"/>
    <property type="evidence" value="ECO:0007669"/>
    <property type="project" value="UniProtKB-KW"/>
</dbReference>
<evidence type="ECO:0000313" key="4">
    <source>
        <dbReference type="EMBL" id="KAK3255034.1"/>
    </source>
</evidence>
<gene>
    <name evidence="4" type="ORF">CYMTET_35769</name>
</gene>